<keyword evidence="3" id="KW-1185">Reference proteome</keyword>
<keyword evidence="1" id="KW-0472">Membrane</keyword>
<dbReference type="SUPFAM" id="SSF103473">
    <property type="entry name" value="MFS general substrate transporter"/>
    <property type="match status" value="1"/>
</dbReference>
<gene>
    <name evidence="2" type="ORF">NIIDMKKI_53260</name>
</gene>
<protein>
    <recommendedName>
        <fullName evidence="4">Major Facilitator Superfamily protein</fullName>
    </recommendedName>
</protein>
<feature type="transmembrane region" description="Helical" evidence="1">
    <location>
        <begin position="86"/>
        <end position="105"/>
    </location>
</feature>
<evidence type="ECO:0008006" key="4">
    <source>
        <dbReference type="Google" id="ProtNLM"/>
    </source>
</evidence>
<dbReference type="EMBL" id="AP023343">
    <property type="protein sequence ID" value="BCI90120.1"/>
    <property type="molecule type" value="Genomic_DNA"/>
</dbReference>
<accession>A0A7G1IH10</accession>
<dbReference type="Pfam" id="PF07690">
    <property type="entry name" value="MFS_1"/>
    <property type="match status" value="1"/>
</dbReference>
<feature type="transmembrane region" description="Helical" evidence="1">
    <location>
        <begin position="32"/>
        <end position="51"/>
    </location>
</feature>
<evidence type="ECO:0000313" key="2">
    <source>
        <dbReference type="EMBL" id="BCI90120.1"/>
    </source>
</evidence>
<evidence type="ECO:0000256" key="1">
    <source>
        <dbReference type="SAM" id="Phobius"/>
    </source>
</evidence>
<feature type="transmembrane region" description="Helical" evidence="1">
    <location>
        <begin position="125"/>
        <end position="145"/>
    </location>
</feature>
<keyword evidence="1" id="KW-0812">Transmembrane</keyword>
<dbReference type="Gene3D" id="1.20.1250.20">
    <property type="entry name" value="MFS general substrate transporter like domains"/>
    <property type="match status" value="1"/>
</dbReference>
<keyword evidence="1" id="KW-1133">Transmembrane helix</keyword>
<dbReference type="GO" id="GO:0022857">
    <property type="term" value="F:transmembrane transporter activity"/>
    <property type="evidence" value="ECO:0007669"/>
    <property type="project" value="InterPro"/>
</dbReference>
<evidence type="ECO:0000313" key="3">
    <source>
        <dbReference type="Proteomes" id="UP000516380"/>
    </source>
</evidence>
<dbReference type="AlphaFoldDB" id="A0A7G1IH10"/>
<reference evidence="2 3" key="1">
    <citation type="submission" date="2020-07" db="EMBL/GenBank/DDBJ databases">
        <title>Mycobacterium kansasii (former subtype) with zoonotic potential isolated from diseased indoor pet cat, Japan.</title>
        <authorList>
            <person name="Fukano H."/>
            <person name="Terazono T."/>
            <person name="Hoshino Y."/>
        </authorList>
    </citation>
    <scope>NUCLEOTIDE SEQUENCE [LARGE SCALE GENOMIC DNA]</scope>
    <source>
        <strain evidence="2 3">Kuro-I</strain>
    </source>
</reference>
<dbReference type="InterPro" id="IPR036259">
    <property type="entry name" value="MFS_trans_sf"/>
</dbReference>
<dbReference type="InterPro" id="IPR011701">
    <property type="entry name" value="MFS"/>
</dbReference>
<sequence>MTTQFPLTVFTLMWGVPYLTKAQGLSPHLAGALLTVSVVAAITSGLVLGILTGRHPHRRSTMALSIIVANVVAWTVVLALPGRTPLWLLVTLIVVVSVGGPASMIGLDFARTFNTSATLGTAKGIVNMAGFFAALLVMQAMGMILEITDDYSFDWFRLAWTVQYPVWALGIVGIVVTRRKVRLLKRIAEHDIVAGSTETVASG</sequence>
<feature type="transmembrane region" description="Helical" evidence="1">
    <location>
        <begin position="157"/>
        <end position="176"/>
    </location>
</feature>
<dbReference type="Proteomes" id="UP000516380">
    <property type="component" value="Chromosome"/>
</dbReference>
<name>A0A7G1IH10_MYCKA</name>
<proteinExistence type="predicted"/>
<organism evidence="2 3">
    <name type="scientific">Mycobacterium kansasii</name>
    <dbReference type="NCBI Taxonomy" id="1768"/>
    <lineage>
        <taxon>Bacteria</taxon>
        <taxon>Bacillati</taxon>
        <taxon>Actinomycetota</taxon>
        <taxon>Actinomycetes</taxon>
        <taxon>Mycobacteriales</taxon>
        <taxon>Mycobacteriaceae</taxon>
        <taxon>Mycobacterium</taxon>
    </lineage>
</organism>
<feature type="transmembrane region" description="Helical" evidence="1">
    <location>
        <begin position="63"/>
        <end position="80"/>
    </location>
</feature>